<feature type="region of interest" description="Disordered" evidence="2">
    <location>
        <begin position="1062"/>
        <end position="1125"/>
    </location>
</feature>
<keyword evidence="1" id="KW-0175">Coiled coil</keyword>
<feature type="compositionally biased region" description="Basic and acidic residues" evidence="2">
    <location>
        <begin position="1161"/>
        <end position="1173"/>
    </location>
</feature>
<feature type="compositionally biased region" description="Low complexity" evidence="2">
    <location>
        <begin position="208"/>
        <end position="227"/>
    </location>
</feature>
<feature type="compositionally biased region" description="Acidic residues" evidence="2">
    <location>
        <begin position="1005"/>
        <end position="1018"/>
    </location>
</feature>
<feature type="compositionally biased region" description="Low complexity" evidence="2">
    <location>
        <begin position="1062"/>
        <end position="1071"/>
    </location>
</feature>
<gene>
    <name evidence="4" type="ORF">Agub_g10741</name>
</gene>
<dbReference type="SUPFAM" id="SSF57959">
    <property type="entry name" value="Leucine zipper domain"/>
    <property type="match status" value="1"/>
</dbReference>
<reference evidence="4 5" key="1">
    <citation type="journal article" date="2021" name="Sci. Rep.">
        <title>Genome sequencing of the multicellular alga Astrephomene provides insights into convergent evolution of germ-soma differentiation.</title>
        <authorList>
            <person name="Yamashita S."/>
            <person name="Yamamoto K."/>
            <person name="Matsuzaki R."/>
            <person name="Suzuki S."/>
            <person name="Yamaguchi H."/>
            <person name="Hirooka S."/>
            <person name="Minakuchi Y."/>
            <person name="Miyagishima S."/>
            <person name="Kawachi M."/>
            <person name="Toyoda A."/>
            <person name="Nozaki H."/>
        </authorList>
    </citation>
    <scope>NUCLEOTIDE SEQUENCE [LARGE SCALE GENOMIC DNA]</scope>
    <source>
        <strain evidence="4 5">NIES-4017</strain>
    </source>
</reference>
<dbReference type="GO" id="GO:0003700">
    <property type="term" value="F:DNA-binding transcription factor activity"/>
    <property type="evidence" value="ECO:0007669"/>
    <property type="project" value="InterPro"/>
</dbReference>
<feature type="compositionally biased region" description="Gly residues" evidence="2">
    <location>
        <begin position="191"/>
        <end position="207"/>
    </location>
</feature>
<feature type="region of interest" description="Disordered" evidence="2">
    <location>
        <begin position="453"/>
        <end position="475"/>
    </location>
</feature>
<dbReference type="AlphaFoldDB" id="A0AAD3DVU1"/>
<dbReference type="PROSITE" id="PS50217">
    <property type="entry name" value="BZIP"/>
    <property type="match status" value="1"/>
</dbReference>
<feature type="compositionally biased region" description="Gly residues" evidence="2">
    <location>
        <begin position="1087"/>
        <end position="1104"/>
    </location>
</feature>
<dbReference type="InterPro" id="IPR004827">
    <property type="entry name" value="bZIP"/>
</dbReference>
<dbReference type="Proteomes" id="UP001054857">
    <property type="component" value="Unassembled WGS sequence"/>
</dbReference>
<feature type="compositionally biased region" description="Low complexity" evidence="2">
    <location>
        <begin position="1039"/>
        <end position="1048"/>
    </location>
</feature>
<dbReference type="CDD" id="cd14703">
    <property type="entry name" value="bZIP_plant_RF2"/>
    <property type="match status" value="1"/>
</dbReference>
<evidence type="ECO:0000256" key="2">
    <source>
        <dbReference type="SAM" id="MobiDB-lite"/>
    </source>
</evidence>
<evidence type="ECO:0000259" key="3">
    <source>
        <dbReference type="PROSITE" id="PS50217"/>
    </source>
</evidence>
<protein>
    <recommendedName>
        <fullName evidence="3">BZIP domain-containing protein</fullName>
    </recommendedName>
</protein>
<dbReference type="InterPro" id="IPR044759">
    <property type="entry name" value="bZIP_RF2"/>
</dbReference>
<evidence type="ECO:0000313" key="5">
    <source>
        <dbReference type="Proteomes" id="UP001054857"/>
    </source>
</evidence>
<feature type="region of interest" description="Disordered" evidence="2">
    <location>
        <begin position="1150"/>
        <end position="1173"/>
    </location>
</feature>
<feature type="compositionally biased region" description="Low complexity" evidence="2">
    <location>
        <begin position="903"/>
        <end position="912"/>
    </location>
</feature>
<feature type="coiled-coil region" evidence="1">
    <location>
        <begin position="1197"/>
        <end position="1245"/>
    </location>
</feature>
<keyword evidence="5" id="KW-1185">Reference proteome</keyword>
<sequence length="1251" mass="131774">MDADADNHALDTEQASCLPPCGLSISPEEEHGNFLPTSVRYTPGSGPAVYPPLRHWPGRPPPNQPYRAVAHRHPYFPAPYRHPRGMPPYGVAMHPYPAAPPMIARRVLVGFPGHHPSHPPHTVQRPLLSSLSLPTPPYGMPLDDDATPMPPRGFQSPFLGPDAQAALTAGMTTGESDSGAPPDPLAQNPSTGGGGGGTTEAGGGGRHGASSSDGGATSAVSGGGTPSAATAAAAMATNLRPAHYSLPPPPTYGVPYGMPYRSRHMMYGYPPPHYYHPEDVPPVYSRRLTNSQHHSMSMPHLGFGAPLTRHSSVASALAAAAPGAGIAGVAPSPAGMIGGAFPNVHGSVAALDLPSMQTTQPQAACERSTVPAFPASGPSYGIMYDEFAAKAPYNGGMSLQHSFASAHSMAVPPTPLAHGAMPGSDDDRPAAMHTPFQSSYSAAAAAATPHVQPYPYSLHPSDPPTVPYHHHHHHHNAIDPLRRAFSADAHTTLSYLQPNPNSPPNANPTTAPHHHLLPPPLPSAPSAPAAPSCSTSLATATAAAAALPSSGDPGLQLPEQLLMEQLAGCGPLGGASDREEEELLQAELNGLIGDLAEGYGLTAQSPPPPQLAAGQAAAGSLLHQQHQHQPLVALPPPAATQSWQQQQQQHSQLGLMGHQQQQPVHLHAFGTGLSSGPVMVLEPPHSQQHHPLHDRLMMASTSAPGVRLRVPRPMGRCMENAAPYAVGLPQPEISPIGALGSPTAMGAGVAADLPARNSLESQPCDHLPRQNSFATSMHTETQHFTPAEGNCITQQRPRMAGAPMAPAESDSLHAYTRWSRGDGGSCATALQPPLPAVFGLSRHPPAHPSFPQAAHQLLHPLASFPLQDPEQHRQQDQQQQHEEVEELLPPPQQQKQELYLEPQQQQLQQQGQVKAGGRPRAVSARGRRGPKRQTGWKEDGEDVPLAMPQMDVFWSSGTSVGAGEEGGEGVEGEEEPQLEEFMEVGEERGVREDEAEGLMEVYDNGMDEEDDDDEGLDEETPRKRRQQQQQRRRRRKMAAGRLGQRRAAAVAAADAVADAAAAAAEAAAGTAGFAGGDIGSADAEGLQEGGGDQGAAAGGSGSGASGDEEQAGTGPHATIEELLSHSAERVGDLEVLGDLEPQTVSALLEKVQRKGKGGRAPAEDPRLDPSIDPRKARRILANRISAARSKLKQKLILEGLKARYQQLLSSKTEYQSELAELRAACKELENRNRGLAGKLKDIVREPLAQHA</sequence>
<comment type="caution">
    <text evidence="4">The sequence shown here is derived from an EMBL/GenBank/DDBJ whole genome shotgun (WGS) entry which is preliminary data.</text>
</comment>
<organism evidence="4 5">
    <name type="scientific">Astrephomene gubernaculifera</name>
    <dbReference type="NCBI Taxonomy" id="47775"/>
    <lineage>
        <taxon>Eukaryota</taxon>
        <taxon>Viridiplantae</taxon>
        <taxon>Chlorophyta</taxon>
        <taxon>core chlorophytes</taxon>
        <taxon>Chlorophyceae</taxon>
        <taxon>CS clade</taxon>
        <taxon>Chlamydomonadales</taxon>
        <taxon>Astrephomenaceae</taxon>
        <taxon>Astrephomene</taxon>
    </lineage>
</organism>
<name>A0AAD3DVU1_9CHLO</name>
<feature type="region of interest" description="Disordered" evidence="2">
    <location>
        <begin position="493"/>
        <end position="533"/>
    </location>
</feature>
<feature type="region of interest" description="Disordered" evidence="2">
    <location>
        <begin position="113"/>
        <end position="227"/>
    </location>
</feature>
<proteinExistence type="predicted"/>
<accession>A0AAD3DVU1</accession>
<feature type="domain" description="BZIP" evidence="3">
    <location>
        <begin position="1172"/>
        <end position="1235"/>
    </location>
</feature>
<evidence type="ECO:0000256" key="1">
    <source>
        <dbReference type="SAM" id="Coils"/>
    </source>
</evidence>
<feature type="region of interest" description="Disordered" evidence="2">
    <location>
        <begin position="984"/>
        <end position="1048"/>
    </location>
</feature>
<dbReference type="InterPro" id="IPR046347">
    <property type="entry name" value="bZIP_sf"/>
</dbReference>
<dbReference type="SMART" id="SM00338">
    <property type="entry name" value="BRLZ"/>
    <property type="match status" value="1"/>
</dbReference>
<feature type="compositionally biased region" description="Basic residues" evidence="2">
    <location>
        <begin position="1022"/>
        <end position="1038"/>
    </location>
</feature>
<evidence type="ECO:0000313" key="4">
    <source>
        <dbReference type="EMBL" id="GFR48793.1"/>
    </source>
</evidence>
<feature type="region of interest" description="Disordered" evidence="2">
    <location>
        <begin position="903"/>
        <end position="942"/>
    </location>
</feature>
<dbReference type="EMBL" id="BMAR01000026">
    <property type="protein sequence ID" value="GFR48793.1"/>
    <property type="molecule type" value="Genomic_DNA"/>
</dbReference>